<name>A0A238XYE4_9BACT</name>
<dbReference type="InterPro" id="IPR029039">
    <property type="entry name" value="Flavoprotein-like_sf"/>
</dbReference>
<evidence type="ECO:0000259" key="3">
    <source>
        <dbReference type="Pfam" id="PF03358"/>
    </source>
</evidence>
<organism evidence="4 5">
    <name type="scientific">Hymenobacter mucosus</name>
    <dbReference type="NCBI Taxonomy" id="1411120"/>
    <lineage>
        <taxon>Bacteria</taxon>
        <taxon>Pseudomonadati</taxon>
        <taxon>Bacteroidota</taxon>
        <taxon>Cytophagia</taxon>
        <taxon>Cytophagales</taxon>
        <taxon>Hymenobacteraceae</taxon>
        <taxon>Hymenobacter</taxon>
    </lineage>
</organism>
<keyword evidence="2" id="KW-0288">FMN</keyword>
<evidence type="ECO:0000313" key="5">
    <source>
        <dbReference type="Proteomes" id="UP000198310"/>
    </source>
</evidence>
<dbReference type="Pfam" id="PF03358">
    <property type="entry name" value="FMN_red"/>
    <property type="match status" value="1"/>
</dbReference>
<protein>
    <submittedName>
        <fullName evidence="4">NADPH-dependent FMN reductase</fullName>
    </submittedName>
</protein>
<dbReference type="SUPFAM" id="SSF52218">
    <property type="entry name" value="Flavoproteins"/>
    <property type="match status" value="1"/>
</dbReference>
<evidence type="ECO:0000256" key="1">
    <source>
        <dbReference type="ARBA" id="ARBA00022630"/>
    </source>
</evidence>
<dbReference type="InterPro" id="IPR051796">
    <property type="entry name" value="ISF_SsuE-like"/>
</dbReference>
<evidence type="ECO:0000256" key="2">
    <source>
        <dbReference type="ARBA" id="ARBA00022643"/>
    </source>
</evidence>
<gene>
    <name evidence="4" type="ORF">SAMN06269173_104460</name>
</gene>
<sequence>MSIQSVHVPLVILGSARSDGDTQQWVAKVLADVPHTVVDLLKWPIAPYSYPHDYPTEDTFLRLTDLMLQHPVVVFATPVYWYSMSGRMKNFFDRLTDLVEEPHKQLGRQLAGKHAFLLAAGSDEEWPEGFEEPFRRTAEYFDMHFEGSLYHSSKLPFPTEAAHQLAQHINRCCQQTR</sequence>
<keyword evidence="5" id="KW-1185">Reference proteome</keyword>
<accession>A0A238XYE4</accession>
<dbReference type="InterPro" id="IPR005025">
    <property type="entry name" value="FMN_Rdtase-like_dom"/>
</dbReference>
<dbReference type="PANTHER" id="PTHR43278">
    <property type="entry name" value="NAD(P)H-DEPENDENT FMN-CONTAINING OXIDOREDUCTASE YWQN-RELATED"/>
    <property type="match status" value="1"/>
</dbReference>
<dbReference type="AlphaFoldDB" id="A0A238XYE4"/>
<dbReference type="EMBL" id="FZNS01000004">
    <property type="protein sequence ID" value="SNR63364.1"/>
    <property type="molecule type" value="Genomic_DNA"/>
</dbReference>
<dbReference type="Proteomes" id="UP000198310">
    <property type="component" value="Unassembled WGS sequence"/>
</dbReference>
<dbReference type="GO" id="GO:0016491">
    <property type="term" value="F:oxidoreductase activity"/>
    <property type="evidence" value="ECO:0007669"/>
    <property type="project" value="InterPro"/>
</dbReference>
<reference evidence="5" key="1">
    <citation type="submission" date="2017-06" db="EMBL/GenBank/DDBJ databases">
        <authorList>
            <person name="Varghese N."/>
            <person name="Submissions S."/>
        </authorList>
    </citation>
    <scope>NUCLEOTIDE SEQUENCE [LARGE SCALE GENOMIC DNA]</scope>
    <source>
        <strain evidence="5">DSM 28041</strain>
    </source>
</reference>
<dbReference type="PANTHER" id="PTHR43278:SF4">
    <property type="entry name" value="NAD(P)H-DEPENDENT FMN-CONTAINING OXIDOREDUCTASE YWQN-RELATED"/>
    <property type="match status" value="1"/>
</dbReference>
<keyword evidence="1" id="KW-0285">Flavoprotein</keyword>
<dbReference type="Gene3D" id="3.40.50.360">
    <property type="match status" value="1"/>
</dbReference>
<dbReference type="RefSeq" id="WP_089332830.1">
    <property type="nucleotide sequence ID" value="NZ_FZNS01000004.1"/>
</dbReference>
<evidence type="ECO:0000313" key="4">
    <source>
        <dbReference type="EMBL" id="SNR63364.1"/>
    </source>
</evidence>
<proteinExistence type="predicted"/>
<feature type="domain" description="NADPH-dependent FMN reductase-like" evidence="3">
    <location>
        <begin position="10"/>
        <end position="123"/>
    </location>
</feature>